<dbReference type="RefSeq" id="XP_016583635.1">
    <property type="nucleotide sequence ID" value="XM_016736964.1"/>
</dbReference>
<feature type="region of interest" description="Disordered" evidence="2">
    <location>
        <begin position="79"/>
        <end position="100"/>
    </location>
</feature>
<accession>A0A0F2LVV4</accession>
<dbReference type="PANTHER" id="PTHR38111:SF11">
    <property type="entry name" value="TRANSCRIPTION FACTOR DOMAIN-CONTAINING PROTEIN-RELATED"/>
    <property type="match status" value="1"/>
</dbReference>
<dbReference type="Proteomes" id="UP000033710">
    <property type="component" value="Unassembled WGS sequence"/>
</dbReference>
<feature type="region of interest" description="Disordered" evidence="2">
    <location>
        <begin position="184"/>
        <end position="216"/>
    </location>
</feature>
<dbReference type="InterPro" id="IPR053178">
    <property type="entry name" value="Osmoadaptation_assoc"/>
</dbReference>
<keyword evidence="1" id="KW-0539">Nucleus</keyword>
<feature type="compositionally biased region" description="Low complexity" evidence="2">
    <location>
        <begin position="83"/>
        <end position="100"/>
    </location>
</feature>
<comment type="caution">
    <text evidence="3">The sequence shown here is derived from an EMBL/GenBank/DDBJ whole genome shotgun (WGS) entry which is preliminary data.</text>
</comment>
<dbReference type="Pfam" id="PF11951">
    <property type="entry name" value="Fungal_trans_2"/>
    <property type="match status" value="1"/>
</dbReference>
<dbReference type="KEGG" id="ssck:SPSK_10628"/>
<reference evidence="3 4" key="2">
    <citation type="journal article" date="2015" name="Eukaryot. Cell">
        <title>Asexual propagation of a virulent clone complex in a human and feline outbreak of sporotrichosis.</title>
        <authorList>
            <person name="Teixeira Mde M."/>
            <person name="Rodrigues A.M."/>
            <person name="Tsui C.K."/>
            <person name="de Almeida L.G."/>
            <person name="Van Diepeningen A.D."/>
            <person name="van den Ende B.G."/>
            <person name="Fernandes G.F."/>
            <person name="Kano R."/>
            <person name="Hamelin R.C."/>
            <person name="Lopes-Bezerra L.M."/>
            <person name="Vasconcelos A.T."/>
            <person name="de Hoog S."/>
            <person name="de Camargo Z.P."/>
            <person name="Felipe M.S."/>
        </authorList>
    </citation>
    <scope>NUCLEOTIDE SEQUENCE [LARGE SCALE GENOMIC DNA]</scope>
    <source>
        <strain evidence="3 4">1099-18</strain>
    </source>
</reference>
<gene>
    <name evidence="3" type="ORF">SPSK_10628</name>
</gene>
<feature type="compositionally biased region" description="Polar residues" evidence="2">
    <location>
        <begin position="184"/>
        <end position="202"/>
    </location>
</feature>
<dbReference type="InterPro" id="IPR021858">
    <property type="entry name" value="Fun_TF"/>
</dbReference>
<name>A0A0F2LVV4_SPOSC</name>
<protein>
    <submittedName>
        <fullName evidence="3">Fungal transcriptional regulatory protein</fullName>
    </submittedName>
</protein>
<dbReference type="VEuPathDB" id="FungiDB:SPSK_10628"/>
<feature type="compositionally biased region" description="Polar residues" evidence="2">
    <location>
        <begin position="158"/>
        <end position="167"/>
    </location>
</feature>
<feature type="region of interest" description="Disordered" evidence="2">
    <location>
        <begin position="1"/>
        <end position="26"/>
    </location>
</feature>
<feature type="region of interest" description="Disordered" evidence="2">
    <location>
        <begin position="146"/>
        <end position="167"/>
    </location>
</feature>
<dbReference type="AlphaFoldDB" id="A0A0F2LVV4"/>
<sequence length="643" mass="71364">MRRMKKSRAQDHSGGTAGSGLDEPEMLPYSAGMVAHDGAGDTSGLECGGYERGRIFVHTTQHRPSALVSVRESAFAPGTTVDIGATPSSTSTSSGLASITNNQSRNTSIVSAVTPSPTQNSYDNGLPGGFAFPNGYANHLPNGLPNDLPIDFDDESNDYTNDGNGHTYDQPNALVTNYVATNGALTNATPPHTPSRQTPTLQTPRATPSPRRRPDLRIVPTYYGAGSSLGSDSSLIGSAREENLLATFWQAYLPNSTIFPPQAVGYASGGWTNVVQELYRKDPVLRHTLMANCFSAAARTAETKDDSRALAEQSLRSHGRALHELRVALDNPQKARSDSVFSTLRLMIVFSMFFSDRYEEDRRARARGWKEHNAGVLALLRARGPEAHISGHGHQMFVDCRLALIVAAMRIRKRSPLNSHQWMTIPWSQIPKTPKDRLIDIMSGMPTILENIDWLEQMPRNKEYDEFRRKVINTCWSYDEQLSAWYEENVPKDRLFALEQSTLHSEGAFRPLPEDGEEYALPTEDLSIVYIMTVYCTACLLLYSTMHSLNVPDLPERANVSQYINKIALYLQVFFHPSTGQYGLEMTSFPLGMCLQILSSNFPIGGDPVKERAKFTRLLETNRGKEILDFLRSMLNTNETTKS</sequence>
<evidence type="ECO:0000313" key="4">
    <source>
        <dbReference type="Proteomes" id="UP000033710"/>
    </source>
</evidence>
<reference evidence="3 4" key="1">
    <citation type="journal article" date="2014" name="BMC Genomics">
        <title>Comparative genomics of the major fungal agents of human and animal Sporotrichosis: Sporothrix schenckii and Sporothrix brasiliensis.</title>
        <authorList>
            <person name="Teixeira M.M."/>
            <person name="de Almeida L.G."/>
            <person name="Kubitschek-Barreira P."/>
            <person name="Alves F.L."/>
            <person name="Kioshima E.S."/>
            <person name="Abadio A.K."/>
            <person name="Fernandes L."/>
            <person name="Derengowski L.S."/>
            <person name="Ferreira K.S."/>
            <person name="Souza R.C."/>
            <person name="Ruiz J.C."/>
            <person name="de Andrade N.C."/>
            <person name="Paes H.C."/>
            <person name="Nicola A.M."/>
            <person name="Albuquerque P."/>
            <person name="Gerber A.L."/>
            <person name="Martins V.P."/>
            <person name="Peconick L.D."/>
            <person name="Neto A.V."/>
            <person name="Chaucanez C.B."/>
            <person name="Silva P.A."/>
            <person name="Cunha O.L."/>
            <person name="de Oliveira F.F."/>
            <person name="dos Santos T.C."/>
            <person name="Barros A.L."/>
            <person name="Soares M.A."/>
            <person name="de Oliveira L.M."/>
            <person name="Marini M.M."/>
            <person name="Villalobos-Duno H."/>
            <person name="Cunha M.M."/>
            <person name="de Hoog S."/>
            <person name="da Silveira J.F."/>
            <person name="Henrissat B."/>
            <person name="Nino-Vega G.A."/>
            <person name="Cisalpino P.S."/>
            <person name="Mora-Montes H.M."/>
            <person name="Almeida S.R."/>
            <person name="Stajich J.E."/>
            <person name="Lopes-Bezerra L.M."/>
            <person name="Vasconcelos A.T."/>
            <person name="Felipe M.S."/>
        </authorList>
    </citation>
    <scope>NUCLEOTIDE SEQUENCE [LARGE SCALE GENOMIC DNA]</scope>
    <source>
        <strain evidence="3 4">1099-18</strain>
    </source>
</reference>
<dbReference type="OrthoDB" id="3525185at2759"/>
<evidence type="ECO:0000256" key="2">
    <source>
        <dbReference type="SAM" id="MobiDB-lite"/>
    </source>
</evidence>
<dbReference type="PANTHER" id="PTHR38111">
    <property type="entry name" value="ZN(2)-C6 FUNGAL-TYPE DOMAIN-CONTAINING PROTEIN-RELATED"/>
    <property type="match status" value="1"/>
</dbReference>
<evidence type="ECO:0000256" key="1">
    <source>
        <dbReference type="ARBA" id="ARBA00023242"/>
    </source>
</evidence>
<proteinExistence type="predicted"/>
<dbReference type="EMBL" id="AXCR01000012">
    <property type="protein sequence ID" value="KJR80959.1"/>
    <property type="molecule type" value="Genomic_DNA"/>
</dbReference>
<evidence type="ECO:0000313" key="3">
    <source>
        <dbReference type="EMBL" id="KJR80959.1"/>
    </source>
</evidence>
<organism evidence="3 4">
    <name type="scientific">Sporothrix schenckii 1099-18</name>
    <dbReference type="NCBI Taxonomy" id="1397361"/>
    <lineage>
        <taxon>Eukaryota</taxon>
        <taxon>Fungi</taxon>
        <taxon>Dikarya</taxon>
        <taxon>Ascomycota</taxon>
        <taxon>Pezizomycotina</taxon>
        <taxon>Sordariomycetes</taxon>
        <taxon>Sordariomycetidae</taxon>
        <taxon>Ophiostomatales</taxon>
        <taxon>Ophiostomataceae</taxon>
        <taxon>Sporothrix</taxon>
    </lineage>
</organism>
<dbReference type="GeneID" id="27672241"/>